<dbReference type="Proteomes" id="UP000198864">
    <property type="component" value="Unassembled WGS sequence"/>
</dbReference>
<name>A0A1C4UTI7_9ACTN</name>
<evidence type="ECO:0000313" key="5">
    <source>
        <dbReference type="Proteomes" id="UP000198864"/>
    </source>
</evidence>
<dbReference type="AlphaFoldDB" id="A0A1C4UTI7"/>
<feature type="signal peptide" evidence="3">
    <location>
        <begin position="1"/>
        <end position="31"/>
    </location>
</feature>
<evidence type="ECO:0000256" key="1">
    <source>
        <dbReference type="SAM" id="MobiDB-lite"/>
    </source>
</evidence>
<keyword evidence="3" id="KW-0732">Signal</keyword>
<reference evidence="4 5" key="1">
    <citation type="submission" date="2016-06" db="EMBL/GenBank/DDBJ databases">
        <authorList>
            <person name="Kjaerup R.B."/>
            <person name="Dalgaard T.S."/>
            <person name="Juul-Madsen H.R."/>
        </authorList>
    </citation>
    <scope>NUCLEOTIDE SEQUENCE [LARGE SCALE GENOMIC DNA]</scope>
    <source>
        <strain evidence="4 5">DSM 44871</strain>
    </source>
</reference>
<keyword evidence="2" id="KW-0472">Membrane</keyword>
<dbReference type="EMBL" id="FMCR01000001">
    <property type="protein sequence ID" value="SCE75008.1"/>
    <property type="molecule type" value="Genomic_DNA"/>
</dbReference>
<keyword evidence="2" id="KW-1133">Transmembrane helix</keyword>
<protein>
    <recommendedName>
        <fullName evidence="6">LPXTG-motif cell wall anchor domain-containing protein</fullName>
    </recommendedName>
</protein>
<organism evidence="4 5">
    <name type="scientific">Micromonospora saelicesensis</name>
    <dbReference type="NCBI Taxonomy" id="285676"/>
    <lineage>
        <taxon>Bacteria</taxon>
        <taxon>Bacillati</taxon>
        <taxon>Actinomycetota</taxon>
        <taxon>Actinomycetes</taxon>
        <taxon>Micromonosporales</taxon>
        <taxon>Micromonosporaceae</taxon>
        <taxon>Micromonospora</taxon>
    </lineage>
</organism>
<keyword evidence="2" id="KW-0812">Transmembrane</keyword>
<proteinExistence type="predicted"/>
<gene>
    <name evidence="4" type="ORF">GA0070561_1349</name>
</gene>
<accession>A0A1C4UTI7</accession>
<dbReference type="RefSeq" id="WP_141710314.1">
    <property type="nucleotide sequence ID" value="NZ_FMCR01000001.1"/>
</dbReference>
<feature type="compositionally biased region" description="Gly residues" evidence="1">
    <location>
        <begin position="343"/>
        <end position="364"/>
    </location>
</feature>
<feature type="chain" id="PRO_5008705159" description="LPXTG-motif cell wall anchor domain-containing protein" evidence="3">
    <location>
        <begin position="32"/>
        <end position="411"/>
    </location>
</feature>
<evidence type="ECO:0008006" key="6">
    <source>
        <dbReference type="Google" id="ProtNLM"/>
    </source>
</evidence>
<evidence type="ECO:0000313" key="4">
    <source>
        <dbReference type="EMBL" id="SCE75008.1"/>
    </source>
</evidence>
<evidence type="ECO:0000256" key="2">
    <source>
        <dbReference type="SAM" id="Phobius"/>
    </source>
</evidence>
<feature type="transmembrane region" description="Helical" evidence="2">
    <location>
        <begin position="375"/>
        <end position="394"/>
    </location>
</feature>
<dbReference type="STRING" id="285676.GA0070561_1349"/>
<sequence>MIFRNRPLARLGAVALLAGGLCVMAAAPATAAPDGADLSIKAVVGTKVAEGQQVKTAFAKVTNSGPGTPSALVVKADTSQIDWDTMAVFPAGGDCSGEGSSKPVLWTCVVAPEDIPGPGETVELPIVLIKRTVAVDEPYSAPITVTIESPSDTTPGNNSATARIDISNESGVDVGVIATDVKTALRLVDGVMTEQAPLYAGDNAVFVGEIVNQGDRIAKGLEFTVQLPKDVTFTEQYEACEYSADKRTATCTDKEFLFGEAVGALITFPIAVAAGVTAPAALPDGSLAAKALGVAPVGTPVPAAARRSAIKNVKAVAAAERVTDVDPSDDRDDFAVIVAAKAGSGGGDNPGDNPGQGGQGGSGGGLPVTGVQAGLIGGIGAAVLITGGVMVLVARRRRVVLVTPGDERTAG</sequence>
<evidence type="ECO:0000256" key="3">
    <source>
        <dbReference type="SAM" id="SignalP"/>
    </source>
</evidence>
<feature type="region of interest" description="Disordered" evidence="1">
    <location>
        <begin position="342"/>
        <end position="364"/>
    </location>
</feature>